<dbReference type="Pfam" id="PF13416">
    <property type="entry name" value="SBP_bac_8"/>
    <property type="match status" value="1"/>
</dbReference>
<sequence length="527" mass="59333">MISEKLRNRIGLVALALALLASFGTVATRNVQSLTNDKIEIRVAHSELHTGMREAFEAAIVAYEALHPEVRIVQVSVPSRIYPAWSRTQLVSGTAPDIMPLAGTDIEIVQFFQPITTLTSAPNPYNEGTPLEGVAWRDTFFDGLSGLSDSMRWTAPNEIFGVILQTTSMRLYINRDLLLEITGTDALPRSYAELHALAEKVRAYNQSHGAHLIPIASCKAYAEYIFDRIVGSQMQRFLVDYSFHMKSWGFYRPMYDGKYSYSKTPEFVSSLELMSEVAQMLSPGFQQFAPEDAIATYLQQRSLMLVAGSWDYAVLVDQVSFETEVTPLPMPTTDDPKYGKFTLGQAAEDVRTTAALGIVRTSPNTEIAIDFLKFLTSHPVATQFSEMSQRISTIIDVPVPDALKKMAPQIEGEIPGFRVDNFLGNNNVRNLIQRHIHKVIGPSPDISGFAETIDAELAPNIREDLKYYHRYDRLNTQRFDATIALHYIFPEEHEQAARTNWQLHTEAQHGSQSRYIEYQHYLEPPGE</sequence>
<dbReference type="PANTHER" id="PTHR43649:SF12">
    <property type="entry name" value="DIACETYLCHITOBIOSE BINDING PROTEIN DASA"/>
    <property type="match status" value="1"/>
</dbReference>
<comment type="similarity">
    <text evidence="2">Belongs to the bacterial solute-binding protein 1 family.</text>
</comment>
<protein>
    <recommendedName>
        <fullName evidence="5">ABC transporter substrate-binding protein</fullName>
    </recommendedName>
</protein>
<dbReference type="PANTHER" id="PTHR43649">
    <property type="entry name" value="ARABINOSE-BINDING PROTEIN-RELATED"/>
    <property type="match status" value="1"/>
</dbReference>
<evidence type="ECO:0000313" key="4">
    <source>
        <dbReference type="Proteomes" id="UP000071392"/>
    </source>
</evidence>
<accession>A0A139SIW8</accession>
<comment type="caution">
    <text evidence="3">The sequence shown here is derived from an EMBL/GenBank/DDBJ whole genome shotgun (WGS) entry which is preliminary data.</text>
</comment>
<dbReference type="InterPro" id="IPR050490">
    <property type="entry name" value="Bact_solute-bd_prot1"/>
</dbReference>
<comment type="subcellular location">
    <subcellularLocation>
        <location evidence="1">Periplasm</location>
    </subcellularLocation>
</comment>
<dbReference type="Gene3D" id="3.40.190.10">
    <property type="entry name" value="Periplasmic binding protein-like II"/>
    <property type="match status" value="1"/>
</dbReference>
<dbReference type="Proteomes" id="UP000071392">
    <property type="component" value="Unassembled WGS sequence"/>
</dbReference>
<dbReference type="InterPro" id="IPR006059">
    <property type="entry name" value="SBP"/>
</dbReference>
<keyword evidence="4" id="KW-1185">Reference proteome</keyword>
<evidence type="ECO:0000256" key="2">
    <source>
        <dbReference type="ARBA" id="ARBA00008520"/>
    </source>
</evidence>
<reference evidence="3 4" key="1">
    <citation type="submission" date="2016-02" db="EMBL/GenBank/DDBJ databases">
        <authorList>
            <person name="Wen L."/>
            <person name="He K."/>
            <person name="Yang H."/>
        </authorList>
    </citation>
    <scope>NUCLEOTIDE SEQUENCE [LARGE SCALE GENOMIC DNA]</scope>
    <source>
        <strain evidence="3 4">CV41</strain>
    </source>
</reference>
<dbReference type="SUPFAM" id="SSF53850">
    <property type="entry name" value="Periplasmic binding protein-like II"/>
    <property type="match status" value="1"/>
</dbReference>
<dbReference type="STRING" id="1548208.AXK12_00460"/>
<name>A0A139SIW8_9BACT</name>
<evidence type="ECO:0000256" key="1">
    <source>
        <dbReference type="ARBA" id="ARBA00004418"/>
    </source>
</evidence>
<dbReference type="RefSeq" id="WP_068712905.1">
    <property type="nucleotide sequence ID" value="NZ_LSZP01000056.1"/>
</dbReference>
<dbReference type="OrthoDB" id="178890at2"/>
<dbReference type="EMBL" id="LSZP01000056">
    <property type="protein sequence ID" value="KXU34420.1"/>
    <property type="molecule type" value="Genomic_DNA"/>
</dbReference>
<evidence type="ECO:0008006" key="5">
    <source>
        <dbReference type="Google" id="ProtNLM"/>
    </source>
</evidence>
<proteinExistence type="inferred from homology"/>
<dbReference type="GO" id="GO:0042597">
    <property type="term" value="C:periplasmic space"/>
    <property type="evidence" value="ECO:0007669"/>
    <property type="project" value="UniProtKB-SubCell"/>
</dbReference>
<organism evidence="3 4">
    <name type="scientific">Cephaloticoccus capnophilus</name>
    <dbReference type="NCBI Taxonomy" id="1548208"/>
    <lineage>
        <taxon>Bacteria</taxon>
        <taxon>Pseudomonadati</taxon>
        <taxon>Verrucomicrobiota</taxon>
        <taxon>Opitutia</taxon>
        <taxon>Opitutales</taxon>
        <taxon>Opitutaceae</taxon>
        <taxon>Cephaloticoccus</taxon>
    </lineage>
</organism>
<dbReference type="AlphaFoldDB" id="A0A139SIW8"/>
<evidence type="ECO:0000313" key="3">
    <source>
        <dbReference type="EMBL" id="KXU34420.1"/>
    </source>
</evidence>
<gene>
    <name evidence="3" type="ORF">AXK12_00460</name>
</gene>